<feature type="signal peptide" evidence="1">
    <location>
        <begin position="1"/>
        <end position="32"/>
    </location>
</feature>
<evidence type="ECO:0000313" key="3">
    <source>
        <dbReference type="EMBL" id="ANY71163.1"/>
    </source>
</evidence>
<organism evidence="3">
    <name type="scientific">Paenibacillus ihbetae</name>
    <dbReference type="NCBI Taxonomy" id="1870820"/>
    <lineage>
        <taxon>Bacteria</taxon>
        <taxon>Bacillati</taxon>
        <taxon>Bacillota</taxon>
        <taxon>Bacilli</taxon>
        <taxon>Bacillales</taxon>
        <taxon>Paenibacillaceae</taxon>
        <taxon>Paenibacillus</taxon>
    </lineage>
</organism>
<accession>A0A1B2DTX3</accession>
<dbReference type="InterPro" id="IPR035992">
    <property type="entry name" value="Ricin_B-like_lectins"/>
</dbReference>
<dbReference type="AlphaFoldDB" id="A0A1B2DTX3"/>
<feature type="chain" id="PRO_5008535438" description="Ricin B lectin domain-containing protein" evidence="1">
    <location>
        <begin position="33"/>
        <end position="681"/>
    </location>
</feature>
<evidence type="ECO:0000259" key="2">
    <source>
        <dbReference type="SMART" id="SM00458"/>
    </source>
</evidence>
<dbReference type="InterPro" id="IPR036278">
    <property type="entry name" value="Sialidase_sf"/>
</dbReference>
<protein>
    <recommendedName>
        <fullName evidence="2">Ricin B lectin domain-containing protein</fullName>
    </recommendedName>
</protein>
<name>A0A1B2DTX3_9BACL</name>
<dbReference type="CDD" id="cd15482">
    <property type="entry name" value="Sialidase_non-viral"/>
    <property type="match status" value="1"/>
</dbReference>
<dbReference type="PANTHER" id="PTHR38792:SF3">
    <property type="entry name" value="BNR_ASP-BOX REPEAT DOMAIN PROTEIN (AFU_ORTHOLOGUE AFUA_7G06430)-RELATED"/>
    <property type="match status" value="1"/>
</dbReference>
<dbReference type="EMBL" id="CP016809">
    <property type="protein sequence ID" value="ANY71163.1"/>
    <property type="molecule type" value="Genomic_DNA"/>
</dbReference>
<dbReference type="SMART" id="SM00458">
    <property type="entry name" value="RICIN"/>
    <property type="match status" value="1"/>
</dbReference>
<dbReference type="KEGG" id="pib:BBD41_00355"/>
<sequence length="681" mass="73075">MNQNQSLWKKSLAFIVIFALALTAFPLSPVHAASTGMAWASQQTAIYTPPSGGVWYPRLLKLSPSEWLVSFDTNAGGGNTRIVVSRTQDAGKTWSAPITAVSSAAGNVGNGQMLRLPSGEIWLAYRLVVQNGSTYETQLNVRRSVDSGYTWSDLPGGLIGSSTASGFKGLWEPHLEMINGTIAVLYADDSPAAVGTTGLQNLYMKTWSGSGWGNRITVSDGVAAGSRDGMPVITRMNDGRYMTVFEASDVPGHSFVIKFKISPDGFNWSVPRQTMYVPSGSGKKAGAPFVVKLADGHLMAAFQTDESSANTGDPYTSMHTMISSDNGATWQYKTNVFPVSDTKSSNWNALMTIDSTRVAAVTSATYPANGIYMRFGHTVTPAQTNLVNNPGFETANVTGWTTYGDDYPNRIHIHGVNDSVGLPAAEGSYFVGLAGTTGPSTAYIGQTITGLDNGTYTMRAHMRSSGSQNSCVMEVKDYGGSMLQAGCPVTTSWTPVTISNIQVTNGKATIGFYVSNSSSSQWADLDRVEFVREQITVASGQTYRLMNPNSEKVLEVDGWRTENGSNVILWDDHGGANQQWRITETSGGNYSLINIHSGKALEVDAWGTDNGSNVTIWDNHGGANQLWRIVDKGGGLYKLINVHSGKALDVSGSGTANGTNVQIWQDLNNAAQQWKLVQLNS</sequence>
<proteinExistence type="predicted"/>
<dbReference type="InterPro" id="IPR000772">
    <property type="entry name" value="Ricin_B_lectin"/>
</dbReference>
<dbReference type="Pfam" id="PF14200">
    <property type="entry name" value="RicinB_lectin_2"/>
    <property type="match status" value="2"/>
</dbReference>
<dbReference type="Gene3D" id="2.60.120.260">
    <property type="entry name" value="Galactose-binding domain-like"/>
    <property type="match status" value="1"/>
</dbReference>
<dbReference type="Gene3D" id="2.120.10.10">
    <property type="match status" value="1"/>
</dbReference>
<dbReference type="CDD" id="cd00161">
    <property type="entry name" value="beta-trefoil_Ricin-like"/>
    <property type="match status" value="1"/>
</dbReference>
<reference evidence="3" key="1">
    <citation type="submission" date="2016-08" db="EMBL/GenBank/DDBJ databases">
        <title>Complete Genome Seqeunce of Paenibacillus sp. nov. IHBB 9852 from high altitute lake of Indian trans-Himalayas.</title>
        <authorList>
            <person name="Kiran S."/>
            <person name="Swarnkar M.K."/>
            <person name="Rana A."/>
            <person name="Tewari R."/>
            <person name="Gulati A."/>
        </authorList>
    </citation>
    <scope>NUCLEOTIDE SEQUENCE [LARGE SCALE GENOMIC DNA]</scope>
    <source>
        <strain evidence="3">IHBB 9852</strain>
    </source>
</reference>
<gene>
    <name evidence="3" type="ORF">BBD41_00355</name>
</gene>
<feature type="domain" description="Ricin B lectin" evidence="2">
    <location>
        <begin position="540"/>
        <end position="677"/>
    </location>
</feature>
<dbReference type="SUPFAM" id="SSF50370">
    <property type="entry name" value="Ricin B-like lectins"/>
    <property type="match status" value="1"/>
</dbReference>
<evidence type="ECO:0000256" key="1">
    <source>
        <dbReference type="SAM" id="SignalP"/>
    </source>
</evidence>
<dbReference type="PROSITE" id="PS50231">
    <property type="entry name" value="RICIN_B_LECTIN"/>
    <property type="match status" value="1"/>
</dbReference>
<dbReference type="Gene3D" id="2.80.10.50">
    <property type="match status" value="1"/>
</dbReference>
<dbReference type="SUPFAM" id="SSF50939">
    <property type="entry name" value="Sialidases"/>
    <property type="match status" value="1"/>
</dbReference>
<dbReference type="PANTHER" id="PTHR38792">
    <property type="entry name" value="BNR/ASP-BOX REPEAT DOMAIN PROTEIN (AFU_ORTHOLOGUE AFUA_7G06430)-RELATED"/>
    <property type="match status" value="1"/>
</dbReference>
<keyword evidence="1" id="KW-0732">Signal</keyword>
<dbReference type="RefSeq" id="WP_099476336.1">
    <property type="nucleotide sequence ID" value="NZ_CP016809.1"/>
</dbReference>